<protein>
    <recommendedName>
        <fullName evidence="4 12">4-hydroxy-tetrahydrodipicolinate synthase</fullName>
        <shortName evidence="12">HTPA synthase</shortName>
        <ecNumber evidence="4 12">4.3.3.7</ecNumber>
    </recommendedName>
</protein>
<comment type="catalytic activity">
    <reaction evidence="11 12">
        <text>L-aspartate 4-semialdehyde + pyruvate = (2S,4S)-4-hydroxy-2,3,4,5-tetrahydrodipicolinate + H2O + H(+)</text>
        <dbReference type="Rhea" id="RHEA:34171"/>
        <dbReference type="ChEBI" id="CHEBI:15361"/>
        <dbReference type="ChEBI" id="CHEBI:15377"/>
        <dbReference type="ChEBI" id="CHEBI:15378"/>
        <dbReference type="ChEBI" id="CHEBI:67139"/>
        <dbReference type="ChEBI" id="CHEBI:537519"/>
        <dbReference type="EC" id="4.3.3.7"/>
    </reaction>
</comment>
<dbReference type="GO" id="GO:0008840">
    <property type="term" value="F:4-hydroxy-tetrahydrodipicolinate synthase activity"/>
    <property type="evidence" value="ECO:0007669"/>
    <property type="project" value="UniProtKB-UniRule"/>
</dbReference>
<dbReference type="PANTHER" id="PTHR12128:SF66">
    <property type="entry name" value="4-HYDROXY-2-OXOGLUTARATE ALDOLASE, MITOCHONDRIAL"/>
    <property type="match status" value="1"/>
</dbReference>
<feature type="active site" description="Proton donor/acceptor" evidence="12 14">
    <location>
        <position position="135"/>
    </location>
</feature>
<dbReference type="STRING" id="1121881.SAMN02745225_00684"/>
<comment type="subunit">
    <text evidence="12">Homotetramer; dimer of dimers.</text>
</comment>
<dbReference type="InterPro" id="IPR005263">
    <property type="entry name" value="DapA"/>
</dbReference>
<dbReference type="EC" id="4.3.3.7" evidence="4 12"/>
<dbReference type="PRINTS" id="PR00146">
    <property type="entry name" value="DHPICSNTHASE"/>
</dbReference>
<feature type="binding site" evidence="12 15">
    <location>
        <position position="48"/>
    </location>
    <ligand>
        <name>pyruvate</name>
        <dbReference type="ChEBI" id="CHEBI:15361"/>
    </ligand>
</feature>
<dbReference type="RefSeq" id="WP_072788751.1">
    <property type="nucleotide sequence ID" value="NZ_FQUL01000006.1"/>
</dbReference>
<keyword evidence="10 12" id="KW-0704">Schiff base</keyword>
<feature type="active site" description="Schiff-base intermediate with substrate" evidence="12 14">
    <location>
        <position position="164"/>
    </location>
</feature>
<evidence type="ECO:0000256" key="9">
    <source>
        <dbReference type="ARBA" id="ARBA00023239"/>
    </source>
</evidence>
<dbReference type="AlphaFoldDB" id="A0A1M4TPN7"/>
<keyword evidence="7 12" id="KW-0220">Diaminopimelate biosynthesis</keyword>
<name>A0A1M4TPN7_9ACTN</name>
<evidence type="ECO:0000313" key="16">
    <source>
        <dbReference type="EMBL" id="SHE46346.1"/>
    </source>
</evidence>
<evidence type="ECO:0000256" key="7">
    <source>
        <dbReference type="ARBA" id="ARBA00022915"/>
    </source>
</evidence>
<evidence type="ECO:0000256" key="8">
    <source>
        <dbReference type="ARBA" id="ARBA00023154"/>
    </source>
</evidence>
<evidence type="ECO:0000313" key="17">
    <source>
        <dbReference type="Proteomes" id="UP000184295"/>
    </source>
</evidence>
<evidence type="ECO:0000256" key="5">
    <source>
        <dbReference type="ARBA" id="ARBA00022490"/>
    </source>
</evidence>
<proteinExistence type="inferred from homology"/>
<keyword evidence="8 12" id="KW-0457">Lysine biosynthesis</keyword>
<reference evidence="17" key="1">
    <citation type="submission" date="2016-11" db="EMBL/GenBank/DDBJ databases">
        <authorList>
            <person name="Varghese N."/>
            <person name="Submissions S."/>
        </authorList>
    </citation>
    <scope>NUCLEOTIDE SEQUENCE [LARGE SCALE GENOMIC DNA]</scope>
    <source>
        <strain evidence="17">DSM 19514</strain>
    </source>
</reference>
<dbReference type="Gene3D" id="3.20.20.70">
    <property type="entry name" value="Aldolase class I"/>
    <property type="match status" value="1"/>
</dbReference>
<keyword evidence="9 12" id="KW-0456">Lyase</keyword>
<comment type="subcellular location">
    <subcellularLocation>
        <location evidence="12">Cytoplasm</location>
    </subcellularLocation>
</comment>
<feature type="site" description="Part of a proton relay during catalysis" evidence="12">
    <location>
        <position position="47"/>
    </location>
</feature>
<dbReference type="InterPro" id="IPR020624">
    <property type="entry name" value="Schiff_base-form_aldolases_CS"/>
</dbReference>
<dbReference type="PROSITE" id="PS00666">
    <property type="entry name" value="DHDPS_2"/>
    <property type="match status" value="1"/>
</dbReference>
<comment type="function">
    <text evidence="1 12">Catalyzes the condensation of (S)-aspartate-beta-semialdehyde [(S)-ASA] and pyruvate to 4-hydroxy-tetrahydrodipicolinate (HTPA).</text>
</comment>
<evidence type="ECO:0000256" key="4">
    <source>
        <dbReference type="ARBA" id="ARBA00012086"/>
    </source>
</evidence>
<evidence type="ECO:0000256" key="13">
    <source>
        <dbReference type="PIRNR" id="PIRNR001365"/>
    </source>
</evidence>
<evidence type="ECO:0000256" key="6">
    <source>
        <dbReference type="ARBA" id="ARBA00022605"/>
    </source>
</evidence>
<dbReference type="InterPro" id="IPR013785">
    <property type="entry name" value="Aldolase_TIM"/>
</dbReference>
<comment type="similarity">
    <text evidence="3 12 13">Belongs to the DapA family.</text>
</comment>
<evidence type="ECO:0000256" key="15">
    <source>
        <dbReference type="PIRSR" id="PIRSR001365-2"/>
    </source>
</evidence>
<dbReference type="Pfam" id="PF00701">
    <property type="entry name" value="DHDPS"/>
    <property type="match status" value="1"/>
</dbReference>
<dbReference type="PIRSF" id="PIRSF001365">
    <property type="entry name" value="DHDPS"/>
    <property type="match status" value="1"/>
</dbReference>
<dbReference type="GO" id="GO:0009089">
    <property type="term" value="P:lysine biosynthetic process via diaminopimelate"/>
    <property type="evidence" value="ECO:0007669"/>
    <property type="project" value="UniProtKB-UniRule"/>
</dbReference>
<evidence type="ECO:0000256" key="14">
    <source>
        <dbReference type="PIRSR" id="PIRSR001365-1"/>
    </source>
</evidence>
<gene>
    <name evidence="12" type="primary">dapA</name>
    <name evidence="16" type="ORF">SAMN02745225_00684</name>
</gene>
<dbReference type="PROSITE" id="PS00665">
    <property type="entry name" value="DHDPS_1"/>
    <property type="match status" value="1"/>
</dbReference>
<dbReference type="InterPro" id="IPR002220">
    <property type="entry name" value="DapA-like"/>
</dbReference>
<dbReference type="GO" id="GO:0005829">
    <property type="term" value="C:cytosol"/>
    <property type="evidence" value="ECO:0007669"/>
    <property type="project" value="TreeGrafter"/>
</dbReference>
<keyword evidence="6 12" id="KW-0028">Amino-acid biosynthesis</keyword>
<dbReference type="Proteomes" id="UP000184295">
    <property type="component" value="Unassembled WGS sequence"/>
</dbReference>
<dbReference type="HAMAP" id="MF_00418">
    <property type="entry name" value="DapA"/>
    <property type="match status" value="1"/>
</dbReference>
<keyword evidence="5 12" id="KW-0963">Cytoplasm</keyword>
<dbReference type="GO" id="GO:0019877">
    <property type="term" value="P:diaminopimelate biosynthetic process"/>
    <property type="evidence" value="ECO:0007669"/>
    <property type="project" value="UniProtKB-UniRule"/>
</dbReference>
<keyword evidence="17" id="KW-1185">Reference proteome</keyword>
<dbReference type="NCBIfam" id="TIGR00674">
    <property type="entry name" value="dapA"/>
    <property type="match status" value="1"/>
</dbReference>
<comment type="pathway">
    <text evidence="2 12">Amino-acid biosynthesis; L-lysine biosynthesis via DAP pathway; (S)-tetrahydrodipicolinate from L-aspartate: step 3/4.</text>
</comment>
<evidence type="ECO:0000256" key="12">
    <source>
        <dbReference type="HAMAP-Rule" id="MF_00418"/>
    </source>
</evidence>
<feature type="binding site" evidence="12 15">
    <location>
        <position position="206"/>
    </location>
    <ligand>
        <name>pyruvate</name>
        <dbReference type="ChEBI" id="CHEBI:15361"/>
    </ligand>
</feature>
<dbReference type="EMBL" id="FQUL01000006">
    <property type="protein sequence ID" value="SHE46346.1"/>
    <property type="molecule type" value="Genomic_DNA"/>
</dbReference>
<evidence type="ECO:0000256" key="2">
    <source>
        <dbReference type="ARBA" id="ARBA00005120"/>
    </source>
</evidence>
<evidence type="ECO:0000256" key="10">
    <source>
        <dbReference type="ARBA" id="ARBA00023270"/>
    </source>
</evidence>
<organism evidence="16 17">
    <name type="scientific">Ferrithrix thermotolerans DSM 19514</name>
    <dbReference type="NCBI Taxonomy" id="1121881"/>
    <lineage>
        <taxon>Bacteria</taxon>
        <taxon>Bacillati</taxon>
        <taxon>Actinomycetota</taxon>
        <taxon>Acidimicrobiia</taxon>
        <taxon>Acidimicrobiales</taxon>
        <taxon>Acidimicrobiaceae</taxon>
        <taxon>Ferrithrix</taxon>
    </lineage>
</organism>
<evidence type="ECO:0000256" key="3">
    <source>
        <dbReference type="ARBA" id="ARBA00007592"/>
    </source>
</evidence>
<accession>A0A1M4TPN7</accession>
<dbReference type="SUPFAM" id="SSF51569">
    <property type="entry name" value="Aldolase"/>
    <property type="match status" value="1"/>
</dbReference>
<feature type="site" description="Part of a proton relay during catalysis" evidence="12">
    <location>
        <position position="109"/>
    </location>
</feature>
<dbReference type="UniPathway" id="UPA00034">
    <property type="reaction ID" value="UER00017"/>
</dbReference>
<dbReference type="InterPro" id="IPR020625">
    <property type="entry name" value="Schiff_base-form_aldolases_AS"/>
</dbReference>
<dbReference type="PANTHER" id="PTHR12128">
    <property type="entry name" value="DIHYDRODIPICOLINATE SYNTHASE"/>
    <property type="match status" value="1"/>
</dbReference>
<sequence length="310" mass="33353">MKSSLGSLITAVATPFRSDGEIDREVFERLVRYLADHGSDAVVVSGSTGESGTLTDDEKIELVRLAKSTAPSLKVISGTTTNSTKHSLELVERAERAGADGILAVTPYYNRPSQDGLVAHFSAILSSTSLPVILYDIPIRTGRKIETSTVLALLERFDNLFGLKDASQTTGQAAALLRLSGENLSLFSGDDALTLPLMSVGAVGVISVASHWAGPVFKEMIESFKSGDNLRAAKLNLVLVPSFNFQSQDFAPNPTPLKAMLEVMGFGEGICRLPLLGASKELKDQAKELLDRLVLEAKEAGVYLEERWEL</sequence>
<dbReference type="OrthoDB" id="9782828at2"/>
<evidence type="ECO:0000256" key="1">
    <source>
        <dbReference type="ARBA" id="ARBA00003294"/>
    </source>
</evidence>
<dbReference type="CDD" id="cd00950">
    <property type="entry name" value="DHDPS"/>
    <property type="match status" value="1"/>
</dbReference>
<evidence type="ECO:0000256" key="11">
    <source>
        <dbReference type="ARBA" id="ARBA00047836"/>
    </source>
</evidence>
<comment type="caution">
    <text evidence="12">Was originally thought to be a dihydrodipicolinate synthase (DHDPS), catalyzing the condensation of (S)-aspartate-beta-semialdehyde [(S)-ASA] and pyruvate to dihydrodipicolinate (DHDP). However, it was shown in E.coli that the product of the enzymatic reaction is not dihydrodipicolinate but in fact (4S)-4-hydroxy-2,3,4,5-tetrahydro-(2S)-dipicolinic acid (HTPA), and that the consecutive dehydration reaction leading to DHDP is not spontaneous but catalyzed by DapB.</text>
</comment>
<dbReference type="SMART" id="SM01130">
    <property type="entry name" value="DHDPS"/>
    <property type="match status" value="1"/>
</dbReference>